<dbReference type="SUPFAM" id="SSF56300">
    <property type="entry name" value="Metallo-dependent phosphatases"/>
    <property type="match status" value="1"/>
</dbReference>
<dbReference type="RefSeq" id="WP_136338618.1">
    <property type="nucleotide sequence ID" value="NZ_SSMD01000003.1"/>
</dbReference>
<evidence type="ECO:0000313" key="3">
    <source>
        <dbReference type="EMBL" id="THD74763.1"/>
    </source>
</evidence>
<dbReference type="InterPro" id="IPR029052">
    <property type="entry name" value="Metallo-depent_PP-like"/>
</dbReference>
<dbReference type="InterPro" id="IPR011152">
    <property type="entry name" value="Pesterase_MJ0912"/>
</dbReference>
<comment type="caution">
    <text evidence="3">The sequence shown here is derived from an EMBL/GenBank/DDBJ whole genome shotgun (WGS) entry which is preliminary data.</text>
</comment>
<feature type="domain" description="Calcineurin-like phosphoesterase" evidence="2">
    <location>
        <begin position="33"/>
        <end position="210"/>
    </location>
</feature>
<evidence type="ECO:0000313" key="4">
    <source>
        <dbReference type="Proteomes" id="UP000306113"/>
    </source>
</evidence>
<organism evidence="3 4">
    <name type="scientific">Thalassobius vesicularis</name>
    <dbReference type="NCBI Taxonomy" id="1294297"/>
    <lineage>
        <taxon>Bacteria</taxon>
        <taxon>Pseudomonadati</taxon>
        <taxon>Pseudomonadota</taxon>
        <taxon>Alphaproteobacteria</taxon>
        <taxon>Rhodobacterales</taxon>
        <taxon>Roseobacteraceae</taxon>
        <taxon>Thalassovita</taxon>
    </lineage>
</organism>
<dbReference type="PIRSF" id="PIRSF000883">
    <property type="entry name" value="Pesterase_MJ0912"/>
    <property type="match status" value="1"/>
</dbReference>
<reference evidence="3 4" key="1">
    <citation type="submission" date="2019-04" db="EMBL/GenBank/DDBJ databases">
        <title>Draft genome sequence of Youngimonas vesicularis.</title>
        <authorList>
            <person name="Hameed A."/>
        </authorList>
    </citation>
    <scope>NUCLEOTIDE SEQUENCE [LARGE SCALE GENOMIC DNA]</scope>
    <source>
        <strain evidence="3 4">CC-AMW-E</strain>
    </source>
</reference>
<dbReference type="Pfam" id="PF12850">
    <property type="entry name" value="Metallophos_2"/>
    <property type="match status" value="1"/>
</dbReference>
<dbReference type="AlphaFoldDB" id="A0A4S3MB18"/>
<dbReference type="Proteomes" id="UP000306113">
    <property type="component" value="Unassembled WGS sequence"/>
</dbReference>
<dbReference type="InterPro" id="IPR024654">
    <property type="entry name" value="Calcineurin-like_PHP_lpxH"/>
</dbReference>
<protein>
    <submittedName>
        <fullName evidence="3">Metallophosphoesterase</fullName>
    </submittedName>
</protein>
<dbReference type="Gene3D" id="3.60.21.10">
    <property type="match status" value="1"/>
</dbReference>
<name>A0A4S3MB18_9RHOB</name>
<gene>
    <name evidence="3" type="ORF">E7681_07310</name>
</gene>
<dbReference type="EMBL" id="SSMD01000003">
    <property type="protein sequence ID" value="THD74763.1"/>
    <property type="molecule type" value="Genomic_DNA"/>
</dbReference>
<dbReference type="OrthoDB" id="9813918at2"/>
<accession>A0A4S3MB18</accession>
<keyword evidence="4" id="KW-1185">Reference proteome</keyword>
<comment type="similarity">
    <text evidence="1">Belongs to the metallophosphoesterase superfamily. YfcE family.</text>
</comment>
<sequence>MKISDLGRLEGPIVLFGGPYSNRHALSALLAIGQGQSLLCTGDICAYGADARPCVDLIRASGMPVVAGNVEHQLATRAQDCGCGFDEGTACDLASRGWFAHADVQMTDDARAWMAGLPDIAVFTHSGRRYAVIHGGVSANNLFLWSSTPEDVLRHELDQLHAHVGPVDGVICGHSGIAFQRRVDGVDWINAGVIGMPPNDGDARTEYAVLSDGQVSFHRLAYDHHGAARAMQEAGLIQGYEQALLTGHWPSQDILPPQLRRGSFASG</sequence>
<evidence type="ECO:0000256" key="1">
    <source>
        <dbReference type="ARBA" id="ARBA00008950"/>
    </source>
</evidence>
<proteinExistence type="inferred from homology"/>
<evidence type="ECO:0000259" key="2">
    <source>
        <dbReference type="Pfam" id="PF12850"/>
    </source>
</evidence>